<dbReference type="Ensembl" id="ENSMPUT00000007157.1">
    <property type="protein sequence ID" value="ENSMPUP00000007039.1"/>
    <property type="gene ID" value="ENSMPUG00000007097.1"/>
</dbReference>
<evidence type="ECO:0008006" key="3">
    <source>
        <dbReference type="Google" id="ProtNLM"/>
    </source>
</evidence>
<feature type="transmembrane region" description="Helical" evidence="1">
    <location>
        <begin position="27"/>
        <end position="49"/>
    </location>
</feature>
<organism evidence="2">
    <name type="scientific">Mustela putorius furo</name>
    <name type="common">European domestic ferret</name>
    <name type="synonym">Mustela furo</name>
    <dbReference type="NCBI Taxonomy" id="9669"/>
    <lineage>
        <taxon>Eukaryota</taxon>
        <taxon>Metazoa</taxon>
        <taxon>Chordata</taxon>
        <taxon>Craniata</taxon>
        <taxon>Vertebrata</taxon>
        <taxon>Euteleostomi</taxon>
        <taxon>Mammalia</taxon>
        <taxon>Eutheria</taxon>
        <taxon>Laurasiatheria</taxon>
        <taxon>Carnivora</taxon>
        <taxon>Caniformia</taxon>
        <taxon>Musteloidea</taxon>
        <taxon>Mustelidae</taxon>
        <taxon>Mustelinae</taxon>
        <taxon>Mustela</taxon>
    </lineage>
</organism>
<dbReference type="eggNOG" id="KOG0059">
    <property type="taxonomic scope" value="Eukaryota"/>
</dbReference>
<sequence>MGWKLTQQQFVALLWKRLLIARRSRKGFFAQIVLPAVFVCNALVFSLIVPPFGKYPSLELQPWMYNEQYTFVRNMPCSVGEEEWTTAPVPQTIVDLFQKGNWMMENPSPICQCSSDKIKKILPVCLLGAGRLPPPQSMSRTSLCPSVSFLRCSSSQASSVEFLIQEWVREAEHLQFISRV</sequence>
<name>M3Y6T8_MUSPF</name>
<evidence type="ECO:0000256" key="1">
    <source>
        <dbReference type="SAM" id="Phobius"/>
    </source>
</evidence>
<proteinExistence type="predicted"/>
<keyword evidence="1" id="KW-1133">Transmembrane helix</keyword>
<reference evidence="2" key="1">
    <citation type="submission" date="2024-06" db="UniProtKB">
        <authorList>
            <consortium name="Ensembl"/>
        </authorList>
    </citation>
    <scope>IDENTIFICATION</scope>
</reference>
<dbReference type="KEGG" id="mpuf:101678827"/>
<dbReference type="GeneTree" id="ENSGT00940000154658"/>
<dbReference type="HOGENOM" id="CLU_1495728_0_0_1"/>
<evidence type="ECO:0000313" key="2">
    <source>
        <dbReference type="Ensembl" id="ENSMPUP00000007039.1"/>
    </source>
</evidence>
<accession>M3Y6T8</accession>
<protein>
    <recommendedName>
        <fullName evidence="3">ATP binding cassette subfamily A member 1</fullName>
    </recommendedName>
</protein>
<dbReference type="InParanoid" id="M3Y6T8"/>
<keyword evidence="1" id="KW-0812">Transmembrane</keyword>
<dbReference type="AlphaFoldDB" id="M3Y6T8"/>
<keyword evidence="1" id="KW-0472">Membrane</keyword>
<dbReference type="EMBL" id="AEYP01022636">
    <property type="status" value="NOT_ANNOTATED_CDS"/>
    <property type="molecule type" value="Genomic_DNA"/>
</dbReference>
<dbReference type="STRING" id="9669.ENSMPUP00000007039"/>